<dbReference type="EMBL" id="JACRUL010000048">
    <property type="protein sequence ID" value="MBC5845676.1"/>
    <property type="molecule type" value="Genomic_DNA"/>
</dbReference>
<dbReference type="RefSeq" id="WP_187020577.1">
    <property type="nucleotide sequence ID" value="NZ_JACRUK010000050.1"/>
</dbReference>
<keyword evidence="1" id="KW-1133">Transmembrane helix</keyword>
<evidence type="ECO:0000313" key="2">
    <source>
        <dbReference type="EMBL" id="MBC5845676.1"/>
    </source>
</evidence>
<reference evidence="2 3" key="1">
    <citation type="submission" date="2020-08" db="EMBL/GenBank/DDBJ databases">
        <title>Description of novel Flavobacterium F-392 isolate.</title>
        <authorList>
            <person name="Saticioglu I.B."/>
            <person name="Duman M."/>
            <person name="Altun S."/>
        </authorList>
    </citation>
    <scope>NUCLEOTIDE SEQUENCE [LARGE SCALE GENOMIC DNA]</scope>
    <source>
        <strain evidence="2 3">F-392</strain>
    </source>
</reference>
<keyword evidence="1" id="KW-0472">Membrane</keyword>
<dbReference type="AlphaFoldDB" id="A0A923N1K6"/>
<sequence length="80" mass="8428">MRIFQNKFYLTFLLLLGFMDLVAGAKPSSGPPSPTGKGAAGPVTPPGLPIDGNLVLLFVAAVLLGIYIIYIRPIKVKAST</sequence>
<gene>
    <name evidence="2" type="ORF">H8R25_14685</name>
</gene>
<evidence type="ECO:0000313" key="3">
    <source>
        <dbReference type="Proteomes" id="UP000641454"/>
    </source>
</evidence>
<organism evidence="2 3">
    <name type="scientific">Flavobacterium muglaense</name>
    <dbReference type="NCBI Taxonomy" id="2764716"/>
    <lineage>
        <taxon>Bacteria</taxon>
        <taxon>Pseudomonadati</taxon>
        <taxon>Bacteroidota</taxon>
        <taxon>Flavobacteriia</taxon>
        <taxon>Flavobacteriales</taxon>
        <taxon>Flavobacteriaceae</taxon>
        <taxon>Flavobacterium</taxon>
    </lineage>
</organism>
<evidence type="ECO:0000256" key="1">
    <source>
        <dbReference type="SAM" id="Phobius"/>
    </source>
</evidence>
<dbReference type="Proteomes" id="UP000641454">
    <property type="component" value="Unassembled WGS sequence"/>
</dbReference>
<keyword evidence="3" id="KW-1185">Reference proteome</keyword>
<proteinExistence type="predicted"/>
<comment type="caution">
    <text evidence="2">The sequence shown here is derived from an EMBL/GenBank/DDBJ whole genome shotgun (WGS) entry which is preliminary data.</text>
</comment>
<accession>A0A923N1K6</accession>
<keyword evidence="1" id="KW-0812">Transmembrane</keyword>
<feature type="transmembrane region" description="Helical" evidence="1">
    <location>
        <begin position="48"/>
        <end position="70"/>
    </location>
</feature>
<name>A0A923N1K6_9FLAO</name>
<protein>
    <submittedName>
        <fullName evidence="2">Uncharacterized protein</fullName>
    </submittedName>
</protein>